<evidence type="ECO:0000313" key="2">
    <source>
        <dbReference type="EMBL" id="GKX54076.1"/>
    </source>
</evidence>
<feature type="region of interest" description="Disordered" evidence="1">
    <location>
        <begin position="1"/>
        <end position="35"/>
    </location>
</feature>
<reference evidence="2" key="1">
    <citation type="submission" date="2022-06" db="EMBL/GenBank/DDBJ databases">
        <title>Draft genome sequences of Leminorella grimontii str. JCM5902.</title>
        <authorList>
            <person name="Wakabayashi Y."/>
            <person name="Kojima K."/>
        </authorList>
    </citation>
    <scope>NUCLEOTIDE SEQUENCE</scope>
    <source>
        <strain evidence="2">JCM 5902</strain>
    </source>
</reference>
<evidence type="ECO:0000256" key="1">
    <source>
        <dbReference type="SAM" id="MobiDB-lite"/>
    </source>
</evidence>
<dbReference type="InterPro" id="IPR022626">
    <property type="entry name" value="DUF2740"/>
</dbReference>
<gene>
    <name evidence="2" type="ORF">SOASR030_01880</name>
</gene>
<dbReference type="EMBL" id="BRLH01000001">
    <property type="protein sequence ID" value="GKX54076.1"/>
    <property type="molecule type" value="Genomic_DNA"/>
</dbReference>
<proteinExistence type="predicted"/>
<dbReference type="AlphaFoldDB" id="A0AAV5MZY4"/>
<accession>A0AAV5MZY4</accession>
<dbReference type="Proteomes" id="UP001058124">
    <property type="component" value="Unassembled WGS sequence"/>
</dbReference>
<evidence type="ECO:0000313" key="3">
    <source>
        <dbReference type="Proteomes" id="UP001058124"/>
    </source>
</evidence>
<name>A0AAV5MZY4_9GAMM</name>
<organism evidence="2 3">
    <name type="scientific">Leminorella grimontii</name>
    <dbReference type="NCBI Taxonomy" id="82981"/>
    <lineage>
        <taxon>Bacteria</taxon>
        <taxon>Pseudomonadati</taxon>
        <taxon>Pseudomonadota</taxon>
        <taxon>Gammaproteobacteria</taxon>
        <taxon>Enterobacterales</taxon>
        <taxon>Budviciaceae</taxon>
        <taxon>Leminorella</taxon>
    </lineage>
</organism>
<sequence length="77" mass="8866">MRLQEDAPGVQERENGSRPLSLSIDEEGGPMKRLEEQERLHKHIIRDAVLFPLAKQCEKARKALEEAKKSVKEHRHG</sequence>
<protein>
    <submittedName>
        <fullName evidence="2">Uncharacterized protein</fullName>
    </submittedName>
</protein>
<keyword evidence="3" id="KW-1185">Reference proteome</keyword>
<comment type="caution">
    <text evidence="2">The sequence shown here is derived from an EMBL/GenBank/DDBJ whole genome shotgun (WGS) entry which is preliminary data.</text>
</comment>
<dbReference type="Pfam" id="PF10872">
    <property type="entry name" value="DUF2740"/>
    <property type="match status" value="1"/>
</dbReference>